<keyword evidence="5" id="KW-1185">Reference proteome</keyword>
<evidence type="ECO:0000259" key="3">
    <source>
        <dbReference type="PROSITE" id="PS50048"/>
    </source>
</evidence>
<dbReference type="CDD" id="cd00067">
    <property type="entry name" value="GAL4"/>
    <property type="match status" value="1"/>
</dbReference>
<dbReference type="PANTHER" id="PTHR31668">
    <property type="entry name" value="GLUCOSE TRANSPORT TRANSCRIPTION REGULATOR RGT1-RELATED-RELATED"/>
    <property type="match status" value="1"/>
</dbReference>
<evidence type="ECO:0000313" key="4">
    <source>
        <dbReference type="EMBL" id="KAF9516313.1"/>
    </source>
</evidence>
<comment type="caution">
    <text evidence="4">The sequence shown here is derived from an EMBL/GenBank/DDBJ whole genome shotgun (WGS) entry which is preliminary data.</text>
</comment>
<name>A0A9P6B288_9AGAM</name>
<evidence type="ECO:0000256" key="1">
    <source>
        <dbReference type="ARBA" id="ARBA00023242"/>
    </source>
</evidence>
<dbReference type="OrthoDB" id="2595934at2759"/>
<dbReference type="SUPFAM" id="SSF57701">
    <property type="entry name" value="Zn2/Cys6 DNA-binding domain"/>
    <property type="match status" value="1"/>
</dbReference>
<dbReference type="InterPro" id="IPR001138">
    <property type="entry name" value="Zn2Cys6_DnaBD"/>
</dbReference>
<evidence type="ECO:0000256" key="2">
    <source>
        <dbReference type="SAM" id="MobiDB-lite"/>
    </source>
</evidence>
<protein>
    <recommendedName>
        <fullName evidence="3">Zn(2)-C6 fungal-type domain-containing protein</fullName>
    </recommendedName>
</protein>
<reference evidence="4" key="1">
    <citation type="journal article" date="2020" name="Nat. Commun.">
        <title>Large-scale genome sequencing of mycorrhizal fungi provides insights into the early evolution of symbiotic traits.</title>
        <authorList>
            <person name="Miyauchi S."/>
            <person name="Kiss E."/>
            <person name="Kuo A."/>
            <person name="Drula E."/>
            <person name="Kohler A."/>
            <person name="Sanchez-Garcia M."/>
            <person name="Morin E."/>
            <person name="Andreopoulos B."/>
            <person name="Barry K.W."/>
            <person name="Bonito G."/>
            <person name="Buee M."/>
            <person name="Carver A."/>
            <person name="Chen C."/>
            <person name="Cichocki N."/>
            <person name="Clum A."/>
            <person name="Culley D."/>
            <person name="Crous P.W."/>
            <person name="Fauchery L."/>
            <person name="Girlanda M."/>
            <person name="Hayes R.D."/>
            <person name="Keri Z."/>
            <person name="LaButti K."/>
            <person name="Lipzen A."/>
            <person name="Lombard V."/>
            <person name="Magnuson J."/>
            <person name="Maillard F."/>
            <person name="Murat C."/>
            <person name="Nolan M."/>
            <person name="Ohm R.A."/>
            <person name="Pangilinan J."/>
            <person name="Pereira M.F."/>
            <person name="Perotto S."/>
            <person name="Peter M."/>
            <person name="Pfister S."/>
            <person name="Riley R."/>
            <person name="Sitrit Y."/>
            <person name="Stielow J.B."/>
            <person name="Szollosi G."/>
            <person name="Zifcakova L."/>
            <person name="Stursova M."/>
            <person name="Spatafora J.W."/>
            <person name="Tedersoo L."/>
            <person name="Vaario L.M."/>
            <person name="Yamada A."/>
            <person name="Yan M."/>
            <person name="Wang P."/>
            <person name="Xu J."/>
            <person name="Bruns T."/>
            <person name="Baldrian P."/>
            <person name="Vilgalys R."/>
            <person name="Dunand C."/>
            <person name="Henrissat B."/>
            <person name="Grigoriev I.V."/>
            <person name="Hibbett D."/>
            <person name="Nagy L.G."/>
            <person name="Martin F.M."/>
        </authorList>
    </citation>
    <scope>NUCLEOTIDE SEQUENCE</scope>
    <source>
        <strain evidence="4">UP504</strain>
    </source>
</reference>
<dbReference type="AlphaFoldDB" id="A0A9P6B288"/>
<organism evidence="4 5">
    <name type="scientific">Hydnum rufescens UP504</name>
    <dbReference type="NCBI Taxonomy" id="1448309"/>
    <lineage>
        <taxon>Eukaryota</taxon>
        <taxon>Fungi</taxon>
        <taxon>Dikarya</taxon>
        <taxon>Basidiomycota</taxon>
        <taxon>Agaricomycotina</taxon>
        <taxon>Agaricomycetes</taxon>
        <taxon>Cantharellales</taxon>
        <taxon>Hydnaceae</taxon>
        <taxon>Hydnum</taxon>
    </lineage>
</organism>
<dbReference type="InterPro" id="IPR036864">
    <property type="entry name" value="Zn2-C6_fun-type_DNA-bd_sf"/>
</dbReference>
<sequence length="791" mass="86960">MQLSFAMPSYPSLPFPVVTRGSKRSHAKRSCLACRRQKARCELPPHAMDFPSSRDELPIESSCHRCKTLGIPCIVYDEQLKGTRQKVTRNANPVISPQALSISAGPSPRSPRLSVGAAQQDCDPSSSGFFHLFRPESNNTVSSSPPAAVNTIPTQGLPLRHPKPLCHPDVSLMWRPIALLAEHLSRLPEFGSRSRPDSGIASATSSPADIVDARLGNKIEASFQPYYVWIPHLPSPNELRQQHLKSPTLSSSLLLGAMYLLTVKDLSDEAQMEDIRTRLTRLVQRDLTRILLFAPVDIHAVQALELLAVYAPFDVGREVPNGSALLAVAKRIAMALRLADAPAAVMHLHASNDTDRGALDEVLRRATIYYSLHLWELSFAFNDPHLPQITQELESPDAADVMSPKNSPPQDLLFRVVGRIAIAHRLRSLRKFYDWTHDIASATNMETLHSTLDKISIVLNDMFSEAEAQQRLQRFAFSPYMGDPNVALICEWMEMEARSGHLMVLGRGLSAASRPRHLFVAGKWPSALDILSHVITTPPMSTFLMQWGHRLVDSAEKLLAVFVGMGQHDPFINIPSHMFPLDTSRLHAYGAPPVTTCAMIAGAATSITETHAALFMMWGKTTERVESYLVIMRQAAKCLAAMDPSRSIAMGSIPAGGAQVVITMTSAIANWWSIIRNEQSKRLLPLLELLPEDFTEDALVSLRGERLSTPTASTSSDSTLDVSSQWPVPSLHLPALGDVSALDRRTQPLPSGSPQASEPAFDPLLDVYAASFDWSTFNMHGTGQNLNPSDI</sequence>
<dbReference type="EMBL" id="MU128940">
    <property type="protein sequence ID" value="KAF9516313.1"/>
    <property type="molecule type" value="Genomic_DNA"/>
</dbReference>
<dbReference type="Gene3D" id="4.10.240.10">
    <property type="entry name" value="Zn(2)-C6 fungal-type DNA-binding domain"/>
    <property type="match status" value="1"/>
</dbReference>
<proteinExistence type="predicted"/>
<accession>A0A9P6B288</accession>
<dbReference type="CDD" id="cd12148">
    <property type="entry name" value="fungal_TF_MHR"/>
    <property type="match status" value="1"/>
</dbReference>
<feature type="domain" description="Zn(2)-C6 fungal-type" evidence="3">
    <location>
        <begin position="30"/>
        <end position="75"/>
    </location>
</feature>
<dbReference type="GO" id="GO:0008270">
    <property type="term" value="F:zinc ion binding"/>
    <property type="evidence" value="ECO:0007669"/>
    <property type="project" value="InterPro"/>
</dbReference>
<feature type="region of interest" description="Disordered" evidence="2">
    <location>
        <begin position="98"/>
        <end position="118"/>
    </location>
</feature>
<gene>
    <name evidence="4" type="ORF">BS47DRAFT_1381052</name>
</gene>
<dbReference type="GO" id="GO:0000981">
    <property type="term" value="F:DNA-binding transcription factor activity, RNA polymerase II-specific"/>
    <property type="evidence" value="ECO:0007669"/>
    <property type="project" value="InterPro"/>
</dbReference>
<keyword evidence="1" id="KW-0539">Nucleus</keyword>
<dbReference type="InterPro" id="IPR050797">
    <property type="entry name" value="Carb_Metab_Trans_Reg"/>
</dbReference>
<dbReference type="Pfam" id="PF00172">
    <property type="entry name" value="Zn_clus"/>
    <property type="match status" value="1"/>
</dbReference>
<dbReference type="PROSITE" id="PS50048">
    <property type="entry name" value="ZN2_CY6_FUNGAL_2"/>
    <property type="match status" value="1"/>
</dbReference>
<dbReference type="Proteomes" id="UP000886523">
    <property type="component" value="Unassembled WGS sequence"/>
</dbReference>
<evidence type="ECO:0000313" key="5">
    <source>
        <dbReference type="Proteomes" id="UP000886523"/>
    </source>
</evidence>